<evidence type="ECO:0000313" key="5">
    <source>
        <dbReference type="Proteomes" id="UP000307943"/>
    </source>
</evidence>
<dbReference type="Pfam" id="PF02894">
    <property type="entry name" value="GFO_IDH_MocA_C"/>
    <property type="match status" value="1"/>
</dbReference>
<dbReference type="InterPro" id="IPR036291">
    <property type="entry name" value="NAD(P)-bd_dom_sf"/>
</dbReference>
<organism evidence="4 5">
    <name type="scientific">Paenibacillus hemerocallicola</name>
    <dbReference type="NCBI Taxonomy" id="1172614"/>
    <lineage>
        <taxon>Bacteria</taxon>
        <taxon>Bacillati</taxon>
        <taxon>Bacillota</taxon>
        <taxon>Bacilli</taxon>
        <taxon>Bacillales</taxon>
        <taxon>Paenibacillaceae</taxon>
        <taxon>Paenibacillus</taxon>
    </lineage>
</organism>
<dbReference type="SUPFAM" id="SSF55347">
    <property type="entry name" value="Glyceraldehyde-3-phosphate dehydrogenase-like, C-terminal domain"/>
    <property type="match status" value="1"/>
</dbReference>
<comment type="caution">
    <text evidence="4">The sequence shown here is derived from an EMBL/GenBank/DDBJ whole genome shotgun (WGS) entry which is preliminary data.</text>
</comment>
<dbReference type="OrthoDB" id="9815825at2"/>
<dbReference type="PANTHER" id="PTHR43708:SF8">
    <property type="entry name" value="OXIDOREDUCTASE"/>
    <property type="match status" value="1"/>
</dbReference>
<feature type="domain" description="Gfo/Idh/MocA-like oxidoreductase C-terminal" evidence="3">
    <location>
        <begin position="139"/>
        <end position="350"/>
    </location>
</feature>
<keyword evidence="5" id="KW-1185">Reference proteome</keyword>
<dbReference type="EMBL" id="VDCQ01000078">
    <property type="protein sequence ID" value="TNJ61012.1"/>
    <property type="molecule type" value="Genomic_DNA"/>
</dbReference>
<reference evidence="4 5" key="1">
    <citation type="submission" date="2019-05" db="EMBL/GenBank/DDBJ databases">
        <title>We sequenced the genome of Paenibacillus hemerocallicola KCTC 33185 for further insight into its adaptation and study the phylogeny of Paenibacillus.</title>
        <authorList>
            <person name="Narsing Rao M.P."/>
        </authorList>
    </citation>
    <scope>NUCLEOTIDE SEQUENCE [LARGE SCALE GENOMIC DNA]</scope>
    <source>
        <strain evidence="4 5">KCTC 33185</strain>
    </source>
</reference>
<sequence>MSGSILKVGIIGQGRSGRNIHAETIRKLPDRFALAAVSDELEQRRQAAERDYGCEAYADYRDMMKRDDLDLIVNATPSHLHVPVSLELLEAGFNVLCEKPLARRSEEVDALIAARDRAGTLLTIFQQWRFNPLFLEIHKCLDSGVLGRIVQIGLTVNQFSRRWDWQTLKAYNGGNLMNTGAHFLDQALQFLGTDDLPSVLCRMDNANSFGDADDYCKLILTGPRQPTIDLEISNCCAYPISNYYLIQGTNGSLRASLTEVEWKYFKPEEAPRQELQQSPMSDADGNPLYCKEQLKWYVGGWEKGDGSSYPAPQIAFYESLHASLTEGKPPAVTPESVWLQIRIMEECFRQNPMFAIEPQHTRH</sequence>
<evidence type="ECO:0000259" key="3">
    <source>
        <dbReference type="Pfam" id="PF02894"/>
    </source>
</evidence>
<protein>
    <submittedName>
        <fullName evidence="4">Gfo/Idh/MocA family oxidoreductase</fullName>
    </submittedName>
</protein>
<evidence type="ECO:0000313" key="4">
    <source>
        <dbReference type="EMBL" id="TNJ61012.1"/>
    </source>
</evidence>
<dbReference type="Gene3D" id="3.30.360.10">
    <property type="entry name" value="Dihydrodipicolinate Reductase, domain 2"/>
    <property type="match status" value="1"/>
</dbReference>
<comment type="similarity">
    <text evidence="1">Belongs to the Gfo/Idh/MocA family.</text>
</comment>
<dbReference type="SUPFAM" id="SSF51735">
    <property type="entry name" value="NAD(P)-binding Rossmann-fold domains"/>
    <property type="match status" value="1"/>
</dbReference>
<dbReference type="InterPro" id="IPR004104">
    <property type="entry name" value="Gfo/Idh/MocA-like_OxRdtase_C"/>
</dbReference>
<feature type="domain" description="Gfo/Idh/MocA-like oxidoreductase N-terminal" evidence="2">
    <location>
        <begin position="6"/>
        <end position="123"/>
    </location>
</feature>
<dbReference type="Gene3D" id="3.40.50.720">
    <property type="entry name" value="NAD(P)-binding Rossmann-like Domain"/>
    <property type="match status" value="1"/>
</dbReference>
<dbReference type="PANTHER" id="PTHR43708">
    <property type="entry name" value="CONSERVED EXPRESSED OXIDOREDUCTASE (EUROFUNG)"/>
    <property type="match status" value="1"/>
</dbReference>
<name>A0A5C4T0A5_9BACL</name>
<proteinExistence type="inferred from homology"/>
<dbReference type="InterPro" id="IPR051317">
    <property type="entry name" value="Gfo/Idh/MocA_oxidoreduct"/>
</dbReference>
<dbReference type="GO" id="GO:0000166">
    <property type="term" value="F:nucleotide binding"/>
    <property type="evidence" value="ECO:0007669"/>
    <property type="project" value="InterPro"/>
</dbReference>
<evidence type="ECO:0000256" key="1">
    <source>
        <dbReference type="ARBA" id="ARBA00010928"/>
    </source>
</evidence>
<evidence type="ECO:0000259" key="2">
    <source>
        <dbReference type="Pfam" id="PF01408"/>
    </source>
</evidence>
<gene>
    <name evidence="4" type="ORF">FE784_35005</name>
</gene>
<dbReference type="Proteomes" id="UP000307943">
    <property type="component" value="Unassembled WGS sequence"/>
</dbReference>
<dbReference type="InterPro" id="IPR000683">
    <property type="entry name" value="Gfo/Idh/MocA-like_OxRdtase_N"/>
</dbReference>
<dbReference type="AlphaFoldDB" id="A0A5C4T0A5"/>
<accession>A0A5C4T0A5</accession>
<dbReference type="RefSeq" id="WP_139606892.1">
    <property type="nucleotide sequence ID" value="NZ_VDCQ01000078.1"/>
</dbReference>
<dbReference type="Pfam" id="PF01408">
    <property type="entry name" value="GFO_IDH_MocA"/>
    <property type="match status" value="1"/>
</dbReference>